<feature type="non-terminal residue" evidence="2">
    <location>
        <position position="1"/>
    </location>
</feature>
<name>B5VFD9_YEAS6</name>
<accession>B5VFD9</accession>
<dbReference type="AlphaFoldDB" id="B5VFD9"/>
<evidence type="ECO:0000313" key="3">
    <source>
        <dbReference type="Proteomes" id="UP000008988"/>
    </source>
</evidence>
<evidence type="ECO:0000256" key="1">
    <source>
        <dbReference type="SAM" id="MobiDB-lite"/>
    </source>
</evidence>
<sequence length="38" mass="3725">ASPPAAAAPEAAPAPATGPALWKPDRISFKSLPSKALA</sequence>
<feature type="compositionally biased region" description="Low complexity" evidence="1">
    <location>
        <begin position="1"/>
        <end position="20"/>
    </location>
</feature>
<dbReference type="Proteomes" id="UP000008988">
    <property type="component" value="Unassembled WGS sequence"/>
</dbReference>
<organism evidence="2 3">
    <name type="scientific">Saccharomyces cerevisiae (strain AWRI1631)</name>
    <name type="common">Baker's yeast</name>
    <dbReference type="NCBI Taxonomy" id="545124"/>
    <lineage>
        <taxon>Eukaryota</taxon>
        <taxon>Fungi</taxon>
        <taxon>Dikarya</taxon>
        <taxon>Ascomycota</taxon>
        <taxon>Saccharomycotina</taxon>
        <taxon>Saccharomycetes</taxon>
        <taxon>Saccharomycetales</taxon>
        <taxon>Saccharomycetaceae</taxon>
        <taxon>Saccharomyces</taxon>
    </lineage>
</organism>
<feature type="region of interest" description="Disordered" evidence="1">
    <location>
        <begin position="1"/>
        <end position="24"/>
    </location>
</feature>
<reference evidence="2 3" key="1">
    <citation type="journal article" date="2008" name="FEMS Yeast Res.">
        <title>Comparative genome analysis of a Saccharomyces cerevisiae wine strain.</title>
        <authorList>
            <person name="Borneman A.R."/>
            <person name="Forgan A.H."/>
            <person name="Pretorius I.S."/>
            <person name="Chambers P.J."/>
        </authorList>
    </citation>
    <scope>NUCLEOTIDE SEQUENCE [LARGE SCALE GENOMIC DNA]</scope>
    <source>
        <strain evidence="2 3">AWRI1631</strain>
    </source>
</reference>
<dbReference type="EMBL" id="ABSV01000340">
    <property type="protein sequence ID" value="EDZ73355.1"/>
    <property type="molecule type" value="Genomic_DNA"/>
</dbReference>
<protein>
    <submittedName>
        <fullName evidence="2">Uncharacterized protein</fullName>
    </submittedName>
</protein>
<evidence type="ECO:0000313" key="2">
    <source>
        <dbReference type="EMBL" id="EDZ73355.1"/>
    </source>
</evidence>
<proteinExistence type="predicted"/>
<gene>
    <name evidence="2" type="ORF">AWRI1631_41080</name>
</gene>
<comment type="caution">
    <text evidence="2">The sequence shown here is derived from an EMBL/GenBank/DDBJ whole genome shotgun (WGS) entry which is preliminary data.</text>
</comment>